<organism evidence="2 3">
    <name type="scientific">Candidatus Dactylopiibacterium carminicum</name>
    <dbReference type="NCBI Taxonomy" id="857335"/>
    <lineage>
        <taxon>Bacteria</taxon>
        <taxon>Pseudomonadati</taxon>
        <taxon>Pseudomonadota</taxon>
        <taxon>Betaproteobacteria</taxon>
        <taxon>Rhodocyclales</taxon>
        <taxon>Rhodocyclaceae</taxon>
        <taxon>Candidatus Dactylopiibacterium</taxon>
    </lineage>
</organism>
<name>A0ABQ7HU34_9RHOO</name>
<reference evidence="2 3" key="1">
    <citation type="submission" date="2016-08" db="EMBL/GenBank/DDBJ databases">
        <title>Candidatus Dactylopiibacterium carminicum genome sequence.</title>
        <authorList>
            <person name="Ramirez-Puebla S.T."/>
            <person name="Ormeno-Orrillo E."/>
            <person name="Vera-Ponce De Leon A."/>
            <person name="Luis L."/>
            <person name="Sanchez-Flores A."/>
            <person name="Monica R."/>
            <person name="Martinez-Romero E."/>
        </authorList>
    </citation>
    <scope>NUCLEOTIDE SEQUENCE [LARGE SCALE GENOMIC DNA]</scope>
    <source>
        <strain evidence="2">END1</strain>
    </source>
</reference>
<keyword evidence="1" id="KW-0812">Transmembrane</keyword>
<comment type="caution">
    <text evidence="2">The sequence shown here is derived from an EMBL/GenBank/DDBJ whole genome shotgun (WGS) entry which is preliminary data.</text>
</comment>
<evidence type="ECO:0000256" key="1">
    <source>
        <dbReference type="SAM" id="Phobius"/>
    </source>
</evidence>
<feature type="transmembrane region" description="Helical" evidence="1">
    <location>
        <begin position="16"/>
        <end position="36"/>
    </location>
</feature>
<keyword evidence="3" id="KW-1185">Reference proteome</keyword>
<evidence type="ECO:0000313" key="3">
    <source>
        <dbReference type="Proteomes" id="UP000623509"/>
    </source>
</evidence>
<sequence>MSPQETSPSIPSGIRLLQRAACILALVLTPFLLALAGKAMQAWQPDLPQHFDAQRQVLFTAQTDGSVRPGAARAGRRRTLPV</sequence>
<gene>
    <name evidence="2" type="ORF">BGI27_00785</name>
</gene>
<dbReference type="EMBL" id="MDUX01000002">
    <property type="protein sequence ID" value="KAF7600682.1"/>
    <property type="molecule type" value="Genomic_DNA"/>
</dbReference>
<protein>
    <submittedName>
        <fullName evidence="2">Uncharacterized protein</fullName>
    </submittedName>
</protein>
<keyword evidence="1" id="KW-0472">Membrane</keyword>
<dbReference type="RefSeq" id="WP_095523030.1">
    <property type="nucleotide sequence ID" value="NZ_MDUX01000002.1"/>
</dbReference>
<dbReference type="Proteomes" id="UP000623509">
    <property type="component" value="Unassembled WGS sequence"/>
</dbReference>
<evidence type="ECO:0000313" key="2">
    <source>
        <dbReference type="EMBL" id="KAF7600682.1"/>
    </source>
</evidence>
<proteinExistence type="predicted"/>
<accession>A0ABQ7HU34</accession>
<keyword evidence="1" id="KW-1133">Transmembrane helix</keyword>